<gene>
    <name evidence="1" type="ORF">GCM10023175_20290</name>
</gene>
<dbReference type="SUPFAM" id="SSF51679">
    <property type="entry name" value="Bacterial luciferase-like"/>
    <property type="match status" value="1"/>
</dbReference>
<accession>A0ABP8RNV1</accession>
<keyword evidence="2" id="KW-1185">Reference proteome</keyword>
<organism evidence="1 2">
    <name type="scientific">Pseudonocardia xishanensis</name>
    <dbReference type="NCBI Taxonomy" id="630995"/>
    <lineage>
        <taxon>Bacteria</taxon>
        <taxon>Bacillati</taxon>
        <taxon>Actinomycetota</taxon>
        <taxon>Actinomycetes</taxon>
        <taxon>Pseudonocardiales</taxon>
        <taxon>Pseudonocardiaceae</taxon>
        <taxon>Pseudonocardia</taxon>
    </lineage>
</organism>
<proteinExistence type="predicted"/>
<evidence type="ECO:0000313" key="1">
    <source>
        <dbReference type="EMBL" id="GAA4543468.1"/>
    </source>
</evidence>
<dbReference type="EMBL" id="BAABGT010000027">
    <property type="protein sequence ID" value="GAA4543468.1"/>
    <property type="molecule type" value="Genomic_DNA"/>
</dbReference>
<reference evidence="2" key="1">
    <citation type="journal article" date="2019" name="Int. J. Syst. Evol. Microbiol.">
        <title>The Global Catalogue of Microorganisms (GCM) 10K type strain sequencing project: providing services to taxonomists for standard genome sequencing and annotation.</title>
        <authorList>
            <consortium name="The Broad Institute Genomics Platform"/>
            <consortium name="The Broad Institute Genome Sequencing Center for Infectious Disease"/>
            <person name="Wu L."/>
            <person name="Ma J."/>
        </authorList>
    </citation>
    <scope>NUCLEOTIDE SEQUENCE [LARGE SCALE GENOMIC DNA]</scope>
    <source>
        <strain evidence="2">JCM 17906</strain>
    </source>
</reference>
<evidence type="ECO:0008006" key="3">
    <source>
        <dbReference type="Google" id="ProtNLM"/>
    </source>
</evidence>
<dbReference type="Proteomes" id="UP001501598">
    <property type="component" value="Unassembled WGS sequence"/>
</dbReference>
<sequence length="57" mass="6466">MNVARIVAHENVIDMVIPVLQQRGRYKTEYALGTFREKLFGGDARMPAEPMAGGFRR</sequence>
<dbReference type="Gene3D" id="3.20.20.30">
    <property type="entry name" value="Luciferase-like domain"/>
    <property type="match status" value="1"/>
</dbReference>
<evidence type="ECO:0000313" key="2">
    <source>
        <dbReference type="Proteomes" id="UP001501598"/>
    </source>
</evidence>
<dbReference type="InterPro" id="IPR036661">
    <property type="entry name" value="Luciferase-like_sf"/>
</dbReference>
<comment type="caution">
    <text evidence="1">The sequence shown here is derived from an EMBL/GenBank/DDBJ whole genome shotgun (WGS) entry which is preliminary data.</text>
</comment>
<name>A0ABP8RNV1_9PSEU</name>
<protein>
    <recommendedName>
        <fullName evidence="3">Luciferase-like monooxygenase</fullName>
    </recommendedName>
</protein>